<keyword evidence="3" id="KW-1185">Reference proteome</keyword>
<keyword evidence="1" id="KW-1133">Transmembrane helix</keyword>
<protein>
    <recommendedName>
        <fullName evidence="4">Holin-X, holin superfamily III</fullName>
    </recommendedName>
</protein>
<sequence length="121" mass="13461">MEDQKFSLHGTIQKFKEYLENTKNITILKIVEKISSVIATVITDGLMLVFAVFILLFASIGLGFYFGDLFDSDALGFLALAGVYLLLIIILLISKGGVEKGLMNLSIRKLLKKWNETDGDK</sequence>
<evidence type="ECO:0000313" key="2">
    <source>
        <dbReference type="EMBL" id="MFB5945577.1"/>
    </source>
</evidence>
<proteinExistence type="predicted"/>
<name>A0ABV5CGV8_9SPHI</name>
<evidence type="ECO:0000256" key="1">
    <source>
        <dbReference type="SAM" id="Phobius"/>
    </source>
</evidence>
<evidence type="ECO:0008006" key="4">
    <source>
        <dbReference type="Google" id="ProtNLM"/>
    </source>
</evidence>
<comment type="caution">
    <text evidence="2">The sequence shown here is derived from an EMBL/GenBank/DDBJ whole genome shotgun (WGS) entry which is preliminary data.</text>
</comment>
<dbReference type="EMBL" id="JBBVGT010000002">
    <property type="protein sequence ID" value="MFB5945577.1"/>
    <property type="molecule type" value="Genomic_DNA"/>
</dbReference>
<evidence type="ECO:0000313" key="3">
    <source>
        <dbReference type="Proteomes" id="UP001580928"/>
    </source>
</evidence>
<organism evidence="2 3">
    <name type="scientific">Albibacterium profundi</name>
    <dbReference type="NCBI Taxonomy" id="3134906"/>
    <lineage>
        <taxon>Bacteria</taxon>
        <taxon>Pseudomonadati</taxon>
        <taxon>Bacteroidota</taxon>
        <taxon>Sphingobacteriia</taxon>
        <taxon>Sphingobacteriales</taxon>
        <taxon>Sphingobacteriaceae</taxon>
        <taxon>Albibacterium</taxon>
    </lineage>
</organism>
<keyword evidence="1" id="KW-0472">Membrane</keyword>
<feature type="transmembrane region" description="Helical" evidence="1">
    <location>
        <begin position="74"/>
        <end position="93"/>
    </location>
</feature>
<dbReference type="RefSeq" id="WP_375557112.1">
    <property type="nucleotide sequence ID" value="NZ_JBBVGT010000002.1"/>
</dbReference>
<dbReference type="Proteomes" id="UP001580928">
    <property type="component" value="Unassembled WGS sequence"/>
</dbReference>
<reference evidence="2 3" key="1">
    <citation type="submission" date="2024-04" db="EMBL/GenBank/DDBJ databases">
        <title>Albibacterium profundi sp. nov., isolated from sediment of the Challenger Deep of Mariana Trench.</title>
        <authorList>
            <person name="Wang Y."/>
        </authorList>
    </citation>
    <scope>NUCLEOTIDE SEQUENCE [LARGE SCALE GENOMIC DNA]</scope>
    <source>
        <strain evidence="2 3">RHL897</strain>
    </source>
</reference>
<gene>
    <name evidence="2" type="ORF">WKR92_07010</name>
</gene>
<feature type="transmembrane region" description="Helical" evidence="1">
    <location>
        <begin position="37"/>
        <end position="62"/>
    </location>
</feature>
<accession>A0ABV5CGV8</accession>
<keyword evidence="1" id="KW-0812">Transmembrane</keyword>